<dbReference type="EMBL" id="LTAG01000093">
    <property type="protein sequence ID" value="KXO15733.1"/>
    <property type="molecule type" value="Genomic_DNA"/>
</dbReference>
<accession>A0A137STJ7</accession>
<evidence type="ECO:0000313" key="2">
    <source>
        <dbReference type="Proteomes" id="UP000070093"/>
    </source>
</evidence>
<dbReference type="Proteomes" id="UP000070093">
    <property type="component" value="Unassembled WGS sequence"/>
</dbReference>
<dbReference type="PATRIC" id="fig|28125.4.peg.1569"/>
<reference evidence="1 2" key="1">
    <citation type="submission" date="2016-02" db="EMBL/GenBank/DDBJ databases">
        <authorList>
            <person name="Wen L."/>
            <person name="He K."/>
            <person name="Yang H."/>
        </authorList>
    </citation>
    <scope>NUCLEOTIDE SEQUENCE [LARGE SCALE GENOMIC DNA]</scope>
    <source>
        <strain evidence="1 2">GED7880</strain>
    </source>
</reference>
<proteinExistence type="predicted"/>
<protein>
    <submittedName>
        <fullName evidence="1">Uncharacterized protein</fullName>
    </submittedName>
</protein>
<organism evidence="1 2">
    <name type="scientific">Prevotella bivia</name>
    <dbReference type="NCBI Taxonomy" id="28125"/>
    <lineage>
        <taxon>Bacteria</taxon>
        <taxon>Pseudomonadati</taxon>
        <taxon>Bacteroidota</taxon>
        <taxon>Bacteroidia</taxon>
        <taxon>Bacteroidales</taxon>
        <taxon>Prevotellaceae</taxon>
        <taxon>Prevotella</taxon>
    </lineage>
</organism>
<dbReference type="STRING" id="28125.HMPREF3202_01582"/>
<sequence>MKYISEHSDKTFAELQSELAFDDTVDNKYRYKGVLARTEEITGSYTSCFGAEQTSSDGVKYKVLTWWNEYNIDFIIKFAKVQGWAVNTVTE</sequence>
<name>A0A137STJ7_9BACT</name>
<gene>
    <name evidence="1" type="ORF">HMPREF3202_01582</name>
</gene>
<dbReference type="AlphaFoldDB" id="A0A137STJ7"/>
<evidence type="ECO:0000313" key="1">
    <source>
        <dbReference type="EMBL" id="KXO15733.1"/>
    </source>
</evidence>
<dbReference type="eggNOG" id="COG1401">
    <property type="taxonomic scope" value="Bacteria"/>
</dbReference>
<comment type="caution">
    <text evidence="1">The sequence shown here is derived from an EMBL/GenBank/DDBJ whole genome shotgun (WGS) entry which is preliminary data.</text>
</comment>
<dbReference type="RefSeq" id="WP_230959391.1">
    <property type="nucleotide sequence ID" value="NZ_JASOTJ010000016.1"/>
</dbReference>